<protein>
    <recommendedName>
        <fullName evidence="3">Biotin and thiamin synthesis-associated domain-containing protein</fullName>
    </recommendedName>
</protein>
<dbReference type="Pfam" id="PF06968">
    <property type="entry name" value="BATS"/>
    <property type="match status" value="1"/>
</dbReference>
<dbReference type="InterPro" id="IPR002684">
    <property type="entry name" value="Biotin_synth/BioAB"/>
</dbReference>
<evidence type="ECO:0000259" key="3">
    <source>
        <dbReference type="SMART" id="SM00876"/>
    </source>
</evidence>
<comment type="cofactor">
    <cofactor evidence="1">
        <name>[4Fe-4S] cluster</name>
        <dbReference type="ChEBI" id="CHEBI:49883"/>
    </cofactor>
</comment>
<name>A0A0H5QH47_9ZZZZ</name>
<proteinExistence type="predicted"/>
<sequence>MELAFKLRELGVNSIPINLLHPIPGTPLQDVPLLSDREILRTIALFRFIHPTAFLRLAGGRARLSEETLRQALYTGVNAAIVGNLLTTVGSQVKEDIERIKSVGYEI</sequence>
<dbReference type="GO" id="GO:0051539">
    <property type="term" value="F:4 iron, 4 sulfur cluster binding"/>
    <property type="evidence" value="ECO:0007669"/>
    <property type="project" value="UniProtKB-KW"/>
</dbReference>
<dbReference type="GO" id="GO:0004076">
    <property type="term" value="F:biotin synthase activity"/>
    <property type="evidence" value="ECO:0007669"/>
    <property type="project" value="InterPro"/>
</dbReference>
<keyword evidence="2" id="KW-0408">Iron</keyword>
<dbReference type="PANTHER" id="PTHR22976:SF2">
    <property type="entry name" value="BIOTIN SYNTHASE, MITOCHONDRIAL"/>
    <property type="match status" value="1"/>
</dbReference>
<dbReference type="InterPro" id="IPR013785">
    <property type="entry name" value="Aldolase_TIM"/>
</dbReference>
<keyword evidence="2" id="KW-0004">4Fe-4S</keyword>
<keyword evidence="2" id="KW-0479">Metal-binding</keyword>
<dbReference type="InterPro" id="IPR010722">
    <property type="entry name" value="BATS_dom"/>
</dbReference>
<reference evidence="4" key="2">
    <citation type="submission" date="2015-07" db="EMBL/GenBank/DDBJ databases">
        <title>Plasmids, circular viruses and viroids from rat gut.</title>
        <authorList>
            <person name="Jorgensen T.J."/>
            <person name="Hansen M.A."/>
            <person name="Xu Z."/>
            <person name="Tabak M.A."/>
            <person name="Sorensen S.J."/>
            <person name="Hansen L.H."/>
        </authorList>
    </citation>
    <scope>NUCLEOTIDE SEQUENCE</scope>
    <source>
        <strain evidence="4">RGRH0570</strain>
    </source>
</reference>
<feature type="domain" description="Biotin and thiamin synthesis-associated" evidence="3">
    <location>
        <begin position="16"/>
        <end position="107"/>
    </location>
</feature>
<dbReference type="SUPFAM" id="SSF102114">
    <property type="entry name" value="Radical SAM enzymes"/>
    <property type="match status" value="1"/>
</dbReference>
<reference evidence="4" key="1">
    <citation type="submission" date="2015-06" db="EMBL/GenBank/DDBJ databases">
        <authorList>
            <person name="Joergensen T."/>
        </authorList>
    </citation>
    <scope>NUCLEOTIDE SEQUENCE</scope>
    <source>
        <strain evidence="4">RGRH0570</strain>
    </source>
</reference>
<organism evidence="4">
    <name type="scientific">uncultured prokaryote</name>
    <dbReference type="NCBI Taxonomy" id="198431"/>
    <lineage>
        <taxon>unclassified sequences</taxon>
        <taxon>environmental samples</taxon>
    </lineage>
</organism>
<accession>A0A0H5QH47</accession>
<evidence type="ECO:0000256" key="2">
    <source>
        <dbReference type="ARBA" id="ARBA00022485"/>
    </source>
</evidence>
<keyword evidence="2" id="KW-0411">Iron-sulfur</keyword>
<dbReference type="EMBL" id="LN853202">
    <property type="protein sequence ID" value="CRY95262.1"/>
    <property type="molecule type" value="Genomic_DNA"/>
</dbReference>
<dbReference type="AlphaFoldDB" id="A0A0H5QH47"/>
<dbReference type="SMART" id="SM00876">
    <property type="entry name" value="BATS"/>
    <property type="match status" value="1"/>
</dbReference>
<evidence type="ECO:0000313" key="4">
    <source>
        <dbReference type="EMBL" id="CRY95262.1"/>
    </source>
</evidence>
<evidence type="ECO:0000256" key="1">
    <source>
        <dbReference type="ARBA" id="ARBA00001966"/>
    </source>
</evidence>
<dbReference type="InterPro" id="IPR058240">
    <property type="entry name" value="rSAM_sf"/>
</dbReference>
<dbReference type="GO" id="GO:0009102">
    <property type="term" value="P:biotin biosynthetic process"/>
    <property type="evidence" value="ECO:0007669"/>
    <property type="project" value="InterPro"/>
</dbReference>
<dbReference type="PANTHER" id="PTHR22976">
    <property type="entry name" value="BIOTIN SYNTHASE"/>
    <property type="match status" value="1"/>
</dbReference>
<dbReference type="GO" id="GO:0051537">
    <property type="term" value="F:2 iron, 2 sulfur cluster binding"/>
    <property type="evidence" value="ECO:0007669"/>
    <property type="project" value="TreeGrafter"/>
</dbReference>
<dbReference type="Gene3D" id="3.20.20.70">
    <property type="entry name" value="Aldolase class I"/>
    <property type="match status" value="1"/>
</dbReference>